<evidence type="ECO:0000256" key="2">
    <source>
        <dbReference type="ARBA" id="ARBA00012587"/>
    </source>
</evidence>
<evidence type="ECO:0000313" key="9">
    <source>
        <dbReference type="EMBL" id="MFD1191328.1"/>
    </source>
</evidence>
<dbReference type="Gene3D" id="2.40.240.50">
    <property type="entry name" value="Barwin-like endoglucanases"/>
    <property type="match status" value="1"/>
</dbReference>
<accession>A0ABW3T308</accession>
<dbReference type="Pfam" id="PF03562">
    <property type="entry name" value="MltA"/>
    <property type="match status" value="1"/>
</dbReference>
<dbReference type="PIRSF" id="PIRSF019422">
    <property type="entry name" value="MltA"/>
    <property type="match status" value="1"/>
</dbReference>
<dbReference type="InterPro" id="IPR005300">
    <property type="entry name" value="MltA_B"/>
</dbReference>
<evidence type="ECO:0000256" key="7">
    <source>
        <dbReference type="SAM" id="SignalP"/>
    </source>
</evidence>
<dbReference type="PANTHER" id="PTHR30124:SF0">
    <property type="entry name" value="MEMBRANE-BOUND LYTIC MUREIN TRANSGLYCOSYLASE A"/>
    <property type="match status" value="1"/>
</dbReference>
<dbReference type="InterPro" id="IPR036908">
    <property type="entry name" value="RlpA-like_sf"/>
</dbReference>
<feature type="region of interest" description="Disordered" evidence="6">
    <location>
        <begin position="19"/>
        <end position="43"/>
    </location>
</feature>
<organism evidence="9 10">
    <name type="scientific">Phenylobacterium conjunctum</name>
    <dbReference type="NCBI Taxonomy" id="1298959"/>
    <lineage>
        <taxon>Bacteria</taxon>
        <taxon>Pseudomonadati</taxon>
        <taxon>Pseudomonadota</taxon>
        <taxon>Alphaproteobacteria</taxon>
        <taxon>Caulobacterales</taxon>
        <taxon>Caulobacteraceae</taxon>
        <taxon>Phenylobacterium</taxon>
    </lineage>
</organism>
<dbReference type="PROSITE" id="PS51257">
    <property type="entry name" value="PROKAR_LIPOPROTEIN"/>
    <property type="match status" value="1"/>
</dbReference>
<dbReference type="InterPro" id="IPR026044">
    <property type="entry name" value="MltA"/>
</dbReference>
<evidence type="ECO:0000256" key="6">
    <source>
        <dbReference type="SAM" id="MobiDB-lite"/>
    </source>
</evidence>
<feature type="compositionally biased region" description="Pro residues" evidence="6">
    <location>
        <begin position="22"/>
        <end position="39"/>
    </location>
</feature>
<dbReference type="Proteomes" id="UP001597216">
    <property type="component" value="Unassembled WGS sequence"/>
</dbReference>
<evidence type="ECO:0000256" key="3">
    <source>
        <dbReference type="ARBA" id="ARBA00023239"/>
    </source>
</evidence>
<gene>
    <name evidence="9" type="ORF">ACFQ27_12115</name>
</gene>
<dbReference type="InterPro" id="IPR010611">
    <property type="entry name" value="3D_dom"/>
</dbReference>
<dbReference type="EMBL" id="JBHTLQ010000025">
    <property type="protein sequence ID" value="MFD1191328.1"/>
    <property type="molecule type" value="Genomic_DNA"/>
</dbReference>
<feature type="signal peptide" evidence="7">
    <location>
        <begin position="1"/>
        <end position="21"/>
    </location>
</feature>
<evidence type="ECO:0000256" key="5">
    <source>
        <dbReference type="ARBA" id="ARBA00030918"/>
    </source>
</evidence>
<feature type="chain" id="PRO_5046912123" description="peptidoglycan lytic exotransglycosylase" evidence="7">
    <location>
        <begin position="22"/>
        <end position="371"/>
    </location>
</feature>
<dbReference type="CDD" id="cd14485">
    <property type="entry name" value="mltA_like_LT_A"/>
    <property type="match status" value="1"/>
</dbReference>
<evidence type="ECO:0000259" key="8">
    <source>
        <dbReference type="SMART" id="SM00925"/>
    </source>
</evidence>
<dbReference type="Gene3D" id="2.40.40.10">
    <property type="entry name" value="RlpA-like domain"/>
    <property type="match status" value="1"/>
</dbReference>
<sequence>MRGFSATIAAGLFLAACATTPAPTPTPGPQPKPKPPEPPPAERLKAETFADIPGWEAEDHAAAFTAFRSVCGAAREPEMAGACRRARSVELLAAPQAKAFFETNFTPYRVAGEGVLTAYFAPEYPARRVPDAEFSAPVRPRPADMVLAGTSGKEAMQRQPDGTLLPYPDRTWIETQGPKDALAWMRPEDLFFLQIQGSGVLTLEDGVRMKALYAANNGKPFIGIANQMRDKGLLAPDNISGEAIRAWLADHRGPDADAVMRLNPRFAYFSLAPDDGKPPAGAAGIPLPAGRAIAVDPTRHAMGELLWIDGTAPILNGAFPAYRRLVTALDVGGAIKGDVRADLYLGQGQAAGAEAGRVRHTLRMHLLRPKP</sequence>
<dbReference type="CDD" id="cd14668">
    <property type="entry name" value="mlta_B"/>
    <property type="match status" value="1"/>
</dbReference>
<comment type="catalytic activity">
    <reaction evidence="1">
        <text>Exolytic cleavage of the (1-&gt;4)-beta-glycosidic linkage between N-acetylmuramic acid (MurNAc) and N-acetylglucosamine (GlcNAc) residues in peptidoglycan, from either the reducing or the non-reducing ends of the peptidoglycan chains, with concomitant formation of a 1,6-anhydrobond in the MurNAc residue.</text>
        <dbReference type="EC" id="4.2.2.n1"/>
    </reaction>
</comment>
<dbReference type="SMART" id="SM00925">
    <property type="entry name" value="MltA"/>
    <property type="match status" value="1"/>
</dbReference>
<evidence type="ECO:0000313" key="10">
    <source>
        <dbReference type="Proteomes" id="UP001597216"/>
    </source>
</evidence>
<keyword evidence="4" id="KW-0961">Cell wall biogenesis/degradation</keyword>
<name>A0ABW3T308_9CAUL</name>
<feature type="region of interest" description="Disordered" evidence="6">
    <location>
        <begin position="151"/>
        <end position="170"/>
    </location>
</feature>
<dbReference type="SUPFAM" id="SSF50685">
    <property type="entry name" value="Barwin-like endoglucanases"/>
    <property type="match status" value="1"/>
</dbReference>
<evidence type="ECO:0000256" key="4">
    <source>
        <dbReference type="ARBA" id="ARBA00023316"/>
    </source>
</evidence>
<keyword evidence="7" id="KW-0732">Signal</keyword>
<dbReference type="RefSeq" id="WP_377353763.1">
    <property type="nucleotide sequence ID" value="NZ_JBHTLQ010000025.1"/>
</dbReference>
<protein>
    <recommendedName>
        <fullName evidence="2">peptidoglycan lytic exotransglycosylase</fullName>
        <ecNumber evidence="2">4.2.2.n1</ecNumber>
    </recommendedName>
    <alternativeName>
        <fullName evidence="5">Murein hydrolase A</fullName>
    </alternativeName>
</protein>
<feature type="domain" description="Lytic transglycosylase MltA" evidence="8">
    <location>
        <begin position="123"/>
        <end position="270"/>
    </location>
</feature>
<evidence type="ECO:0000256" key="1">
    <source>
        <dbReference type="ARBA" id="ARBA00001420"/>
    </source>
</evidence>
<keyword evidence="3" id="KW-0456">Lyase</keyword>
<dbReference type="PANTHER" id="PTHR30124">
    <property type="entry name" value="MEMBRANE-BOUND LYTIC MUREIN TRANSGLYCOSYLASE A"/>
    <property type="match status" value="1"/>
</dbReference>
<dbReference type="Pfam" id="PF06725">
    <property type="entry name" value="3D"/>
    <property type="match status" value="1"/>
</dbReference>
<keyword evidence="10" id="KW-1185">Reference proteome</keyword>
<comment type="caution">
    <text evidence="9">The sequence shown here is derived from an EMBL/GenBank/DDBJ whole genome shotgun (WGS) entry which is preliminary data.</text>
</comment>
<reference evidence="10" key="1">
    <citation type="journal article" date="2019" name="Int. J. Syst. Evol. Microbiol.">
        <title>The Global Catalogue of Microorganisms (GCM) 10K type strain sequencing project: providing services to taxonomists for standard genome sequencing and annotation.</title>
        <authorList>
            <consortium name="The Broad Institute Genomics Platform"/>
            <consortium name="The Broad Institute Genome Sequencing Center for Infectious Disease"/>
            <person name="Wu L."/>
            <person name="Ma J."/>
        </authorList>
    </citation>
    <scope>NUCLEOTIDE SEQUENCE [LARGE SCALE GENOMIC DNA]</scope>
    <source>
        <strain evidence="10">CCUG 55074</strain>
    </source>
</reference>
<dbReference type="EC" id="4.2.2.n1" evidence="2"/>
<proteinExistence type="predicted"/>